<keyword evidence="3" id="KW-1185">Reference proteome</keyword>
<protein>
    <recommendedName>
        <fullName evidence="5">Dinitrogenase iron-molybdenum cofactor biosynthesis domain-containing protein</fullName>
    </recommendedName>
</protein>
<evidence type="ECO:0000313" key="1">
    <source>
        <dbReference type="EMBL" id="ARD85690.1"/>
    </source>
</evidence>
<dbReference type="EMBL" id="JABGBP010000186">
    <property type="protein sequence ID" value="NOL60297.1"/>
    <property type="molecule type" value="Genomic_DNA"/>
</dbReference>
<dbReference type="OrthoDB" id="55683at2157"/>
<dbReference type="KEGG" id="fai:FAD_1854"/>
<evidence type="ECO:0000313" key="3">
    <source>
        <dbReference type="Proteomes" id="UP000192050"/>
    </source>
</evidence>
<name>A0A1V0N6A6_9ARCH</name>
<dbReference type="Proteomes" id="UP000192050">
    <property type="component" value="Chromosome"/>
</dbReference>
<gene>
    <name evidence="1" type="ORF">FAD_1854</name>
    <name evidence="2" type="ORF">HLB00_05550</name>
</gene>
<evidence type="ECO:0000313" key="2">
    <source>
        <dbReference type="EMBL" id="NOL60297.1"/>
    </source>
</evidence>
<accession>A0A1V0N6A6</accession>
<evidence type="ECO:0000313" key="4">
    <source>
        <dbReference type="Proteomes" id="UP000546917"/>
    </source>
</evidence>
<dbReference type="EMBL" id="CP015363">
    <property type="protein sequence ID" value="ARD85690.1"/>
    <property type="molecule type" value="Genomic_DNA"/>
</dbReference>
<dbReference type="Proteomes" id="UP000546917">
    <property type="component" value="Unassembled WGS sequence"/>
</dbReference>
<dbReference type="GeneID" id="16025137"/>
<dbReference type="AlphaFoldDB" id="A0A1V0N6A6"/>
<evidence type="ECO:0008006" key="5">
    <source>
        <dbReference type="Google" id="ProtNLM"/>
    </source>
</evidence>
<dbReference type="RefSeq" id="WP_009887003.1">
    <property type="nucleotide sequence ID" value="NZ_CP015363.1"/>
</dbReference>
<proteinExistence type="predicted"/>
<reference evidence="2 4" key="2">
    <citation type="submission" date="2020-05" db="EMBL/GenBank/DDBJ databases">
        <authorList>
            <person name="Zhang R."/>
        </authorList>
    </citation>
    <scope>NUCLEOTIDE SEQUENCE [LARGE SCALE GENOMIC DNA]</scope>
    <source>
        <strain evidence="2 4">DSM 28986</strain>
    </source>
</reference>
<sequence length="117" mass="13125">MKVACVVDEENMLSPLEYGNSIFLIDDETKKIEEYENPGFGRTHGGREVAMAGILSLKPDMFVVTENSLCPGSYNMSLGKVKYVVTEEKPISDVIKNLKELEGKAVEELEPVLYREH</sequence>
<organism evidence="1 3">
    <name type="scientific">Ferroplasma acidiphilum</name>
    <dbReference type="NCBI Taxonomy" id="74969"/>
    <lineage>
        <taxon>Archaea</taxon>
        <taxon>Methanobacteriati</taxon>
        <taxon>Thermoplasmatota</taxon>
        <taxon>Thermoplasmata</taxon>
        <taxon>Thermoplasmatales</taxon>
        <taxon>Ferroplasmaceae</taxon>
        <taxon>Ferroplasma</taxon>
    </lineage>
</organism>
<reference evidence="1 3" key="1">
    <citation type="submission" date="2011-10" db="EMBL/GenBank/DDBJ databases">
        <title>Metabolic and evolutionary patterns in the extreme acidophile Ferroplasma acidiphilum.</title>
        <authorList>
            <person name="Golyshina O.V."/>
            <person name="Kozyavkin S.A."/>
            <person name="Tatusov R.L."/>
            <person name="Slesarev A.I."/>
            <person name="Golyshin P.N."/>
        </authorList>
    </citation>
    <scope>NUCLEOTIDE SEQUENCE [LARGE SCALE GENOMIC DNA]</scope>
    <source>
        <strain evidence="1">Berkeley</strain>
        <strain evidence="3">Y</strain>
    </source>
</reference>